<proteinExistence type="predicted"/>
<sequence>MGVADINNEACTRVSVGVTKDTHLQPAEPSYQDLKDYFARPRLVASGNVPATRGNFVVANVTFANLFSNWFPQGLSRLGGVHGIRFTLRFTLTTASTPFQQGLIASAFQYAIVNNDAMTYPRHLNPALVTNLPHVRHDLAETTMSQLDVPFLSAYDFYPLYTYPDSTPLLSGSTQCLGIYTINMLLPYRTLSNTTFPTYKLLVSMHDLDFIGSAPLNSLSFTPQSGNVVQRELDATKPSGYLSRSASAVRTVTRHVPMLSSVGGTTAAVLDDLANVAKSFGFAKPQVEDYPKRVHRVDSIAEGNIDVPSDALVLAPFQANRLAVDALAGGTDVDEMSLAYILSRYCQIFVGSIGTTDATGTSIYGTPVCPTSFWFRTNNSRPGGNLPYPASSTLTTNCIAPSALCYLGTHFRFWKGGIKFRFTFSKTKLHGGRVIIGFVPKLTDVVTNDPISPLIPSIEIAAGLPQPFSYCKVFDLKDASQVELEVPYVSHLPYSDVFGSIGGVTMTVLDPLVSSGETATIIDFMVEVAAMDDFEFSAPTGARVIPSKPTGSVFLQSGANAGVGITRVDGDQYTVGETIRSVKQLAMLPDYYAFITQPETLTQINLPHWFVGYSYDNGTPMPPQGPRAFNASKSSNIAAMYAFVTGSTNHHLYGDSVGGSYSIAAITSQFPFIDAPATNADVRAGNLNGEARIFSQDKALHVRVPSFQRVARIPLNFSTLFPHNNKQLPTLYPDTSPAASRIAFARCGAGATVVKFIVGRAAADDARGVAYIGPPPVILWPSTQDYIFENTPPY</sequence>
<dbReference type="CDD" id="cd00205">
    <property type="entry name" value="rhv_like"/>
    <property type="match status" value="1"/>
</dbReference>
<keyword evidence="3" id="KW-0167">Capsid protein</keyword>
<dbReference type="Gene3D" id="2.60.120.20">
    <property type="match status" value="3"/>
</dbReference>
<protein>
    <submittedName>
        <fullName evidence="3">Viral coat protein</fullName>
    </submittedName>
</protein>
<dbReference type="EMBL" id="PQ110658">
    <property type="protein sequence ID" value="XDO02801.1"/>
    <property type="molecule type" value="Genomic_RNA"/>
</dbReference>
<dbReference type="InterPro" id="IPR033703">
    <property type="entry name" value="Rhv-like"/>
</dbReference>
<reference evidence="3" key="1">
    <citation type="submission" date="2024-07" db="EMBL/GenBank/DDBJ databases">
        <authorList>
            <person name="Guo G."/>
            <person name="Liu Z."/>
            <person name="Weng S."/>
            <person name="He J."/>
        </authorList>
    </citation>
    <scope>NUCLEOTIDE SEQUENCE</scope>
    <source>
        <strain evidence="3">QJ5DG1462</strain>
    </source>
</reference>
<accession>A0AB39JDF6</accession>
<dbReference type="GO" id="GO:0019028">
    <property type="term" value="C:viral capsid"/>
    <property type="evidence" value="ECO:0007669"/>
    <property type="project" value="UniProtKB-KW"/>
</dbReference>
<name>A0AB39JDF6_9VIRU</name>
<organism evidence="3">
    <name type="scientific">Qianjiang dicistro-like virus 57</name>
    <dbReference type="NCBI Taxonomy" id="3239335"/>
    <lineage>
        <taxon>Viruses</taxon>
        <taxon>Riboviria</taxon>
        <taxon>Orthornavirae</taxon>
        <taxon>Pisuviricota</taxon>
        <taxon>Pisoniviricetes</taxon>
        <taxon>Picornavirales</taxon>
        <taxon>Dicistroviridae</taxon>
    </lineage>
</organism>
<dbReference type="SUPFAM" id="SSF88633">
    <property type="entry name" value="Positive stranded ssRNA viruses"/>
    <property type="match status" value="2"/>
</dbReference>
<evidence type="ECO:0000256" key="1">
    <source>
        <dbReference type="ARBA" id="ARBA00004328"/>
    </source>
</evidence>
<evidence type="ECO:0000313" key="3">
    <source>
        <dbReference type="EMBL" id="XDO02801.1"/>
    </source>
</evidence>
<dbReference type="InterPro" id="IPR029053">
    <property type="entry name" value="Viral_coat"/>
</dbReference>
<keyword evidence="2" id="KW-0946">Virion</keyword>
<comment type="subcellular location">
    <subcellularLocation>
        <location evidence="1">Virion</location>
    </subcellularLocation>
</comment>
<evidence type="ECO:0000256" key="2">
    <source>
        <dbReference type="ARBA" id="ARBA00022844"/>
    </source>
</evidence>